<accession>A0ABT1EFG0</accession>
<evidence type="ECO:0000256" key="10">
    <source>
        <dbReference type="ARBA" id="ARBA00023239"/>
    </source>
</evidence>
<dbReference type="EC" id="4.2.3.5" evidence="3 11"/>
<dbReference type="PIRSF" id="PIRSF001456">
    <property type="entry name" value="Chorismate_synth"/>
    <property type="match status" value="1"/>
</dbReference>
<evidence type="ECO:0000256" key="5">
    <source>
        <dbReference type="ARBA" id="ARBA00022630"/>
    </source>
</evidence>
<dbReference type="InterPro" id="IPR000453">
    <property type="entry name" value="Chorismate_synth"/>
</dbReference>
<keyword evidence="10 11" id="KW-0456">Lyase</keyword>
<comment type="pathway">
    <text evidence="1 11 12">Metabolic intermediate biosynthesis; chorismate biosynthesis; chorismate from D-erythrose 4-phosphate and phosphoenolpyruvate: step 7/7.</text>
</comment>
<feature type="binding site" evidence="11">
    <location>
        <begin position="125"/>
        <end position="127"/>
    </location>
    <ligand>
        <name>FMN</name>
        <dbReference type="ChEBI" id="CHEBI:58210"/>
    </ligand>
</feature>
<dbReference type="PANTHER" id="PTHR21085:SF0">
    <property type="entry name" value="CHORISMATE SYNTHASE"/>
    <property type="match status" value="1"/>
</dbReference>
<comment type="function">
    <text evidence="11">Catalyzes the anti-1,4-elimination of the C-3 phosphate and the C-6 proR hydrogen from 5-enolpyruvylshikimate-3-phosphate (EPSP) to yield chorismate, which is the branch point compound that serves as the starting substrate for the three terminal pathways of aromatic amino acid biosynthesis. This reaction introduces a second double bond into the aromatic ring system.</text>
</comment>
<dbReference type="GO" id="GO:0004107">
    <property type="term" value="F:chorismate synthase activity"/>
    <property type="evidence" value="ECO:0007669"/>
    <property type="project" value="UniProtKB-EC"/>
</dbReference>
<dbReference type="Pfam" id="PF01264">
    <property type="entry name" value="Chorismate_synt"/>
    <property type="match status" value="1"/>
</dbReference>
<feature type="binding site" evidence="11">
    <location>
        <position position="279"/>
    </location>
    <ligand>
        <name>FMN</name>
        <dbReference type="ChEBI" id="CHEBI:58210"/>
    </ligand>
</feature>
<evidence type="ECO:0000256" key="8">
    <source>
        <dbReference type="ARBA" id="ARBA00022857"/>
    </source>
</evidence>
<comment type="caution">
    <text evidence="11">Lacks conserved residue(s) required for the propagation of feature annotation.</text>
</comment>
<keyword evidence="7 11" id="KW-0274">FAD</keyword>
<dbReference type="CDD" id="cd07304">
    <property type="entry name" value="Chorismate_synthase"/>
    <property type="match status" value="1"/>
</dbReference>
<evidence type="ECO:0000256" key="6">
    <source>
        <dbReference type="ARBA" id="ARBA00022643"/>
    </source>
</evidence>
<keyword evidence="14" id="KW-1185">Reference proteome</keyword>
<proteinExistence type="inferred from homology"/>
<dbReference type="InterPro" id="IPR035904">
    <property type="entry name" value="Chorismate_synth_AroC_sf"/>
</dbReference>
<evidence type="ECO:0000256" key="11">
    <source>
        <dbReference type="HAMAP-Rule" id="MF_00300"/>
    </source>
</evidence>
<dbReference type="EMBL" id="JAMZFV010000003">
    <property type="protein sequence ID" value="MCP1109445.1"/>
    <property type="molecule type" value="Genomic_DNA"/>
</dbReference>
<keyword evidence="4 11" id="KW-0028">Amino-acid biosynthesis</keyword>
<name>A0ABT1EFG0_9FIRM</name>
<keyword evidence="9 11" id="KW-0057">Aromatic amino acid biosynthesis</keyword>
<reference evidence="13 14" key="1">
    <citation type="journal article" date="2022" name="Genome Biol. Evol.">
        <title>Host diet, physiology and behaviors set the stage for Lachnospiraceae cladogenesis.</title>
        <authorList>
            <person name="Vera-Ponce De Leon A."/>
            <person name="Schneider M."/>
            <person name="Jahnes B.C."/>
            <person name="Sadowski V."/>
            <person name="Camuy-Velez L.A."/>
            <person name="Duan J."/>
            <person name="Sabree Z.L."/>
        </authorList>
    </citation>
    <scope>NUCLEOTIDE SEQUENCE [LARGE SCALE GENOMIC DNA]</scope>
    <source>
        <strain evidence="13 14">PAL227</strain>
    </source>
</reference>
<comment type="catalytic activity">
    <reaction evidence="11 12">
        <text>5-O-(1-carboxyvinyl)-3-phosphoshikimate = chorismate + phosphate</text>
        <dbReference type="Rhea" id="RHEA:21020"/>
        <dbReference type="ChEBI" id="CHEBI:29748"/>
        <dbReference type="ChEBI" id="CHEBI:43474"/>
        <dbReference type="ChEBI" id="CHEBI:57701"/>
        <dbReference type="EC" id="4.2.3.5"/>
    </reaction>
</comment>
<gene>
    <name evidence="11 13" type="primary">aroC</name>
    <name evidence="13" type="ORF">NK118_04175</name>
</gene>
<dbReference type="Proteomes" id="UP001523565">
    <property type="component" value="Unassembled WGS sequence"/>
</dbReference>
<evidence type="ECO:0000256" key="7">
    <source>
        <dbReference type="ARBA" id="ARBA00022827"/>
    </source>
</evidence>
<evidence type="ECO:0000313" key="14">
    <source>
        <dbReference type="Proteomes" id="UP001523565"/>
    </source>
</evidence>
<dbReference type="PROSITE" id="PS00787">
    <property type="entry name" value="CHORISMATE_SYNTHASE_1"/>
    <property type="match status" value="1"/>
</dbReference>
<keyword evidence="5 11" id="KW-0285">Flavoprotein</keyword>
<evidence type="ECO:0000313" key="13">
    <source>
        <dbReference type="EMBL" id="MCP1109445.1"/>
    </source>
</evidence>
<feature type="binding site" evidence="11">
    <location>
        <position position="320"/>
    </location>
    <ligand>
        <name>FMN</name>
        <dbReference type="ChEBI" id="CHEBI:58210"/>
    </ligand>
</feature>
<feature type="binding site" evidence="11">
    <location>
        <begin position="294"/>
        <end position="298"/>
    </location>
    <ligand>
        <name>FMN</name>
        <dbReference type="ChEBI" id="CHEBI:58210"/>
    </ligand>
</feature>
<feature type="binding site" evidence="11">
    <location>
        <position position="48"/>
    </location>
    <ligand>
        <name>NADP(+)</name>
        <dbReference type="ChEBI" id="CHEBI:58349"/>
    </ligand>
</feature>
<keyword evidence="6 11" id="KW-0288">FMN</keyword>
<evidence type="ECO:0000256" key="1">
    <source>
        <dbReference type="ARBA" id="ARBA00005044"/>
    </source>
</evidence>
<comment type="subunit">
    <text evidence="11">Homotetramer.</text>
</comment>
<evidence type="ECO:0000256" key="3">
    <source>
        <dbReference type="ARBA" id="ARBA00013036"/>
    </source>
</evidence>
<sequence>MAGSILGTIFTITTWGESHGKAIGVVVDGCPAGLTLAPSDIQPFLNRRKPGTSKYTTPRKEGDEVEILSGTFAGVTTGTPISMVVYNTDERSHDYGKIKDTYRPGHADYTYQEKYGIRDYRGGGRSSGRETIGRVAAGAIAWKLLNEFGITPLTYATSIGPIRISSERFDEAEINNNPLFMPDAKAAEEARAYLDECLAHSDSAGGVIECVVSGLPVGLGQPVFGKLDSELAKAVMSIGSVKGVEFGAGFQAASLNGHENNDPFTKTGKATNHAGGILGGISDGDSLVLRAAIKPTPSIAMPQKTVTLGGEETSITIQGRHDPVIVPRAVVVVEAMVGLTLIDALLMNCSSKLENLKKIYDCEE</sequence>
<evidence type="ECO:0000256" key="12">
    <source>
        <dbReference type="RuleBase" id="RU000605"/>
    </source>
</evidence>
<dbReference type="PROSITE" id="PS00788">
    <property type="entry name" value="CHORISMATE_SYNTHASE_2"/>
    <property type="match status" value="1"/>
</dbReference>
<dbReference type="Gene3D" id="3.60.150.10">
    <property type="entry name" value="Chorismate synthase AroC"/>
    <property type="match status" value="1"/>
</dbReference>
<dbReference type="NCBIfam" id="TIGR00033">
    <property type="entry name" value="aroC"/>
    <property type="match status" value="1"/>
</dbReference>
<evidence type="ECO:0000256" key="9">
    <source>
        <dbReference type="ARBA" id="ARBA00023141"/>
    </source>
</evidence>
<keyword evidence="8 11" id="KW-0521">NADP</keyword>
<dbReference type="SUPFAM" id="SSF103263">
    <property type="entry name" value="Chorismate synthase, AroC"/>
    <property type="match status" value="1"/>
</dbReference>
<protein>
    <recommendedName>
        <fullName evidence="3 11">Chorismate synthase</fullName>
        <shortName evidence="11">CS</shortName>
        <ecNumber evidence="3 11">4.2.3.5</ecNumber>
    </recommendedName>
    <alternativeName>
        <fullName evidence="11">5-enolpyruvylshikimate-3-phosphate phospholyase</fullName>
    </alternativeName>
</protein>
<dbReference type="InterPro" id="IPR020541">
    <property type="entry name" value="Chorismate_synthase_CS"/>
</dbReference>
<dbReference type="PROSITE" id="PS00789">
    <property type="entry name" value="CHORISMATE_SYNTHASE_3"/>
    <property type="match status" value="1"/>
</dbReference>
<comment type="cofactor">
    <cofactor evidence="11 12">
        <name>FMNH2</name>
        <dbReference type="ChEBI" id="CHEBI:57618"/>
    </cofactor>
    <text evidence="11 12">Reduced FMN (FMNH(2)).</text>
</comment>
<evidence type="ECO:0000256" key="4">
    <source>
        <dbReference type="ARBA" id="ARBA00022605"/>
    </source>
</evidence>
<dbReference type="NCBIfam" id="NF003793">
    <property type="entry name" value="PRK05382.1"/>
    <property type="match status" value="1"/>
</dbReference>
<dbReference type="PANTHER" id="PTHR21085">
    <property type="entry name" value="CHORISMATE SYNTHASE"/>
    <property type="match status" value="1"/>
</dbReference>
<evidence type="ECO:0000256" key="2">
    <source>
        <dbReference type="ARBA" id="ARBA00008014"/>
    </source>
</evidence>
<feature type="binding site" evidence="11">
    <location>
        <position position="54"/>
    </location>
    <ligand>
        <name>NADP(+)</name>
        <dbReference type="ChEBI" id="CHEBI:58349"/>
    </ligand>
</feature>
<comment type="similarity">
    <text evidence="2 11 12">Belongs to the chorismate synthase family.</text>
</comment>
<comment type="caution">
    <text evidence="13">The sequence shown here is derived from an EMBL/GenBank/DDBJ whole genome shotgun (WGS) entry which is preliminary data.</text>
</comment>
<dbReference type="RefSeq" id="WP_262068353.1">
    <property type="nucleotide sequence ID" value="NZ_JAMXOC010000003.1"/>
</dbReference>
<dbReference type="HAMAP" id="MF_00300">
    <property type="entry name" value="Chorismate_synth"/>
    <property type="match status" value="1"/>
</dbReference>
<organism evidence="13 14">
    <name type="scientific">Ohessyouella blattaphilus</name>
    <dbReference type="NCBI Taxonomy" id="2949333"/>
    <lineage>
        <taxon>Bacteria</taxon>
        <taxon>Bacillati</taxon>
        <taxon>Bacillota</taxon>
        <taxon>Clostridia</taxon>
        <taxon>Lachnospirales</taxon>
        <taxon>Lachnospiraceae</taxon>
        <taxon>Ohessyouella</taxon>
    </lineage>
</organism>